<feature type="transmembrane region" description="Helical" evidence="2">
    <location>
        <begin position="643"/>
        <end position="666"/>
    </location>
</feature>
<feature type="transmembrane region" description="Helical" evidence="2">
    <location>
        <begin position="110"/>
        <end position="130"/>
    </location>
</feature>
<dbReference type="SUPFAM" id="SSF103473">
    <property type="entry name" value="MFS general substrate transporter"/>
    <property type="match status" value="1"/>
</dbReference>
<organism evidence="3">
    <name type="scientific">Schistosoma japonicum</name>
    <name type="common">Blood fluke</name>
    <dbReference type="NCBI Taxonomy" id="6182"/>
    <lineage>
        <taxon>Eukaryota</taxon>
        <taxon>Metazoa</taxon>
        <taxon>Spiralia</taxon>
        <taxon>Lophotrochozoa</taxon>
        <taxon>Platyhelminthes</taxon>
        <taxon>Trematoda</taxon>
        <taxon>Digenea</taxon>
        <taxon>Strigeidida</taxon>
        <taxon>Schistosomatoidea</taxon>
        <taxon>Schistosomatidae</taxon>
        <taxon>Schistosoma</taxon>
    </lineage>
</organism>
<feature type="transmembrane region" description="Helical" evidence="2">
    <location>
        <begin position="541"/>
        <end position="566"/>
    </location>
</feature>
<dbReference type="InterPro" id="IPR050327">
    <property type="entry name" value="Proton-linked_MCT"/>
</dbReference>
<evidence type="ECO:0000313" key="3">
    <source>
        <dbReference type="EMBL" id="CAX69675.1"/>
    </source>
</evidence>
<feature type="transmembrane region" description="Helical" evidence="2">
    <location>
        <begin position="142"/>
        <end position="161"/>
    </location>
</feature>
<keyword evidence="2" id="KW-1133">Transmembrane helix</keyword>
<dbReference type="Pfam" id="PF07690">
    <property type="entry name" value="MFS_1"/>
    <property type="match status" value="2"/>
</dbReference>
<name>C1L4P7_SCHJA</name>
<dbReference type="AlphaFoldDB" id="C1L4P7"/>
<reference evidence="3" key="1">
    <citation type="journal article" date="2009" name="Nature">
        <title>The Schistosoma japonicum genome reveals features of host-parasite interplay.</title>
        <authorList>
            <person name="Liu F."/>
            <person name="Zhou Y."/>
            <person name="Wang Z.Q."/>
            <person name="Lu G."/>
            <person name="Zheng H."/>
            <person name="Brindley P.J."/>
            <person name="McManus D.P."/>
            <person name="Blair D."/>
            <person name="Zhang Q.H."/>
            <person name="Zhong Y."/>
            <person name="Wang S."/>
            <person name="Han Z.G."/>
            <person name="Chen Z."/>
        </authorList>
    </citation>
    <scope>NUCLEOTIDE SEQUENCE</scope>
    <source>
        <strain evidence="3">Anhui</strain>
    </source>
</reference>
<keyword evidence="2" id="KW-0812">Transmembrane</keyword>
<evidence type="ECO:0000256" key="1">
    <source>
        <dbReference type="SAM" id="MobiDB-lite"/>
    </source>
</evidence>
<dbReference type="InterPro" id="IPR036259">
    <property type="entry name" value="MFS_trans_sf"/>
</dbReference>
<dbReference type="PANTHER" id="PTHR11360:SF286">
    <property type="entry name" value="GH22266P"/>
    <property type="match status" value="1"/>
</dbReference>
<feature type="transmembrane region" description="Helical" evidence="2">
    <location>
        <begin position="678"/>
        <end position="700"/>
    </location>
</feature>
<feature type="region of interest" description="Disordered" evidence="1">
    <location>
        <begin position="301"/>
        <end position="324"/>
    </location>
</feature>
<dbReference type="Gene3D" id="1.20.1250.20">
    <property type="entry name" value="MFS general substrate transporter like domains"/>
    <property type="match status" value="2"/>
</dbReference>
<protein>
    <submittedName>
        <fullName evidence="3">Solute carrier family 16 member 1</fullName>
    </submittedName>
</protein>
<feature type="transmembrane region" description="Helical" evidence="2">
    <location>
        <begin position="167"/>
        <end position="193"/>
    </location>
</feature>
<feature type="compositionally biased region" description="Basic and acidic residues" evidence="1">
    <location>
        <begin position="1"/>
        <end position="10"/>
    </location>
</feature>
<reference evidence="3" key="2">
    <citation type="submission" date="2009-03" db="EMBL/GenBank/DDBJ databases">
        <authorList>
            <person name="Gang L."/>
        </authorList>
    </citation>
    <scope>NUCLEOTIDE SEQUENCE</scope>
    <source>
        <strain evidence="3">Anhui</strain>
    </source>
</reference>
<keyword evidence="2" id="KW-0472">Membrane</keyword>
<dbReference type="PANTHER" id="PTHR11360">
    <property type="entry name" value="MONOCARBOXYLATE TRANSPORTER"/>
    <property type="match status" value="1"/>
</dbReference>
<dbReference type="EMBL" id="FN313941">
    <property type="protein sequence ID" value="CAX69675.1"/>
    <property type="molecule type" value="mRNA"/>
</dbReference>
<feature type="transmembrane region" description="Helical" evidence="2">
    <location>
        <begin position="71"/>
        <end position="98"/>
    </location>
</feature>
<dbReference type="InterPro" id="IPR011701">
    <property type="entry name" value="MFS"/>
</dbReference>
<feature type="region of interest" description="Disordered" evidence="1">
    <location>
        <begin position="1"/>
        <end position="33"/>
    </location>
</feature>
<feature type="transmembrane region" description="Helical" evidence="2">
    <location>
        <begin position="586"/>
        <end position="604"/>
    </location>
</feature>
<feature type="transmembrane region" description="Helical" evidence="2">
    <location>
        <begin position="226"/>
        <end position="249"/>
    </location>
</feature>
<feature type="transmembrane region" description="Helical" evidence="2">
    <location>
        <begin position="200"/>
        <end position="220"/>
    </location>
</feature>
<dbReference type="GO" id="GO:0008028">
    <property type="term" value="F:monocarboxylic acid transmembrane transporter activity"/>
    <property type="evidence" value="ECO:0007669"/>
    <property type="project" value="TreeGrafter"/>
</dbReference>
<gene>
    <name evidence="3" type="primary">SLC16A1</name>
</gene>
<proteinExistence type="evidence at transcript level"/>
<sequence>METIQEHPDDLMAQASVPNLRVPPSHPETYKSTSTMNEMDPVYAFNNADGEDVEVEIDLDKLSPPLPPDGGWGWFIVFGSFICMVLVDGMCFSYGLFLSELEETFGASKMQMTLAGSLLTGFYFMVGPLVSGLLNKFGSREVVLAGTLISSVSILCSTFIYNLNLFIVIFGICGGIGYGCIYLPAATVVTSWFVKKRATVTGIIMAGSGIGGVVYSLVVPSLIEMYTWRGCILLLSGINLNCAVAGALFRPLRPTDYKHEYEENEGNINDTYPNTTAIYKTDPLLVKSSESAVDVNETQAMTRQSNELTSTGEIDHTSSNMNLNRKPKTSIIKLPPETGLSYSSRSKRTSTIDDGAMITYGNQIVPALKSPSTTQNEPVPVMSVEAVNRIVGDILNRQLITSSTSLAPPEFSSKHKLSVVQSPRYPYSSHIQPESSDSAGVHKKSDNFGSNAYFTSVVSLKMPAAELSQLNDPSVCQAIVNELQKEMSRPAYKKDLFLSGSLIHINEFLSTTDVASYIRSVTMPAEEMNIRRPIWSMIKNVLDFGLLKSPTFILLAISSVLSMIGYCVPYQFLKDNGQALGGSESSSSYLLAYLGAMNTAGRILTGWLSDRPWANVLYINNISLVTSGLLTALVPAITVFQGLIGYACLYGFLISAFISVRTILIVQVLGLDRLTSAFGFMLLFQAFAYIGAPPAFGAMYDKFKNFHLIFVLGGLSVLISGILCFPLAILSKWENRKSCQLDENEVPCENNPDQSLLPVRLLRRIRDWFNKYLQCSKKSNNTY</sequence>
<evidence type="ECO:0000256" key="2">
    <source>
        <dbReference type="SAM" id="Phobius"/>
    </source>
</evidence>
<feature type="transmembrane region" description="Helical" evidence="2">
    <location>
        <begin position="706"/>
        <end position="730"/>
    </location>
</feature>
<accession>C1L4P7</accession>
<feature type="compositionally biased region" description="Polar residues" evidence="1">
    <location>
        <begin position="301"/>
        <end position="323"/>
    </location>
</feature>
<feature type="transmembrane region" description="Helical" evidence="2">
    <location>
        <begin position="616"/>
        <end position="637"/>
    </location>
</feature>